<feature type="non-terminal residue" evidence="1">
    <location>
        <position position="1"/>
    </location>
</feature>
<protein>
    <submittedName>
        <fullName evidence="1">Uncharacterized protein</fullName>
    </submittedName>
</protein>
<comment type="caution">
    <text evidence="1">The sequence shown here is derived from an EMBL/GenBank/DDBJ whole genome shotgun (WGS) entry which is preliminary data.</text>
</comment>
<dbReference type="AlphaFoldDB" id="A0A9K3D2I1"/>
<accession>A0A9K3D2I1</accession>
<reference evidence="1 2" key="1">
    <citation type="journal article" date="2018" name="PLoS ONE">
        <title>The draft genome of Kipferlia bialata reveals reductive genome evolution in fornicate parasites.</title>
        <authorList>
            <person name="Tanifuji G."/>
            <person name="Takabayashi S."/>
            <person name="Kume K."/>
            <person name="Takagi M."/>
            <person name="Nakayama T."/>
            <person name="Kamikawa R."/>
            <person name="Inagaki Y."/>
            <person name="Hashimoto T."/>
        </authorList>
    </citation>
    <scope>NUCLEOTIDE SEQUENCE [LARGE SCALE GENOMIC DNA]</scope>
    <source>
        <strain evidence="1">NY0173</strain>
    </source>
</reference>
<name>A0A9K3D2I1_9EUKA</name>
<evidence type="ECO:0000313" key="2">
    <source>
        <dbReference type="Proteomes" id="UP000265618"/>
    </source>
</evidence>
<dbReference type="EMBL" id="BDIP01003585">
    <property type="protein sequence ID" value="GIQ87888.1"/>
    <property type="molecule type" value="Genomic_DNA"/>
</dbReference>
<dbReference type="Proteomes" id="UP000265618">
    <property type="component" value="Unassembled WGS sequence"/>
</dbReference>
<gene>
    <name evidence="1" type="ORF">KIPB_010023</name>
</gene>
<proteinExistence type="predicted"/>
<keyword evidence="2" id="KW-1185">Reference proteome</keyword>
<organism evidence="1 2">
    <name type="scientific">Kipferlia bialata</name>
    <dbReference type="NCBI Taxonomy" id="797122"/>
    <lineage>
        <taxon>Eukaryota</taxon>
        <taxon>Metamonada</taxon>
        <taxon>Carpediemonas-like organisms</taxon>
        <taxon>Kipferlia</taxon>
    </lineage>
</organism>
<evidence type="ECO:0000313" key="1">
    <source>
        <dbReference type="EMBL" id="GIQ87888.1"/>
    </source>
</evidence>
<sequence length="282" mass="33675">VMYLQQPMLSDLVGPLGHALNMYHVGVAFISQQDETIQRIVEYDVKPDEFTALDMLDYVLPNFIIDPVTGEQTMTWGKEVITFLYYTGIEEWHRAGTLDFEGWLKEDPILVEGATIPGSFINEMVDTHVAELNEKWYNYFIFSVYDYWRHEQHVPSHHCQDMAWSIIKYIGDNGYGHLIDNGQKPKRNYLYFLHETPPRVVDQSNSDEMMLVQEFFEAFRPREEYTEIWQYIEDLLFLEEGPYIYIWSNYEYLEMEKAQMTEPYVFYHYEAEPYYNDGSFTY</sequence>